<feature type="transmembrane region" description="Helical" evidence="1">
    <location>
        <begin position="12"/>
        <end position="35"/>
    </location>
</feature>
<name>A0A4Q5MWV9_9MICO</name>
<dbReference type="AlphaFoldDB" id="A0A4Q5MWV9"/>
<accession>A0A4Q5MWV9</accession>
<comment type="caution">
    <text evidence="2">The sequence shown here is derived from an EMBL/GenBank/DDBJ whole genome shotgun (WGS) entry which is preliminary data.</text>
</comment>
<dbReference type="EMBL" id="SDWW01000042">
    <property type="protein sequence ID" value="RYV50108.1"/>
    <property type="molecule type" value="Genomic_DNA"/>
</dbReference>
<dbReference type="RefSeq" id="WP_130103584.1">
    <property type="nucleotide sequence ID" value="NZ_SDWW01000042.1"/>
</dbReference>
<keyword evidence="3" id="KW-1185">Reference proteome</keyword>
<sequence length="141" mass="14430">MNTDLLLDGVPTVAAVFATVAALIHVYIFVLESILWTTPRARATFGIRSEQEAAATRALAFNQGWYNLFLAIGTGMGLVLAGSATDVVRAAGVGVLLLATASMVCAALVLVISNPRMARGAAVQGLAPLIAVAVTVAHGLA</sequence>
<evidence type="ECO:0000313" key="3">
    <source>
        <dbReference type="Proteomes" id="UP000293764"/>
    </source>
</evidence>
<dbReference type="Pfam" id="PF06993">
    <property type="entry name" value="DUF1304"/>
    <property type="match status" value="1"/>
</dbReference>
<protein>
    <submittedName>
        <fullName evidence="2">DUF1304 domain-containing protein</fullName>
    </submittedName>
</protein>
<reference evidence="2 3" key="1">
    <citation type="submission" date="2019-01" db="EMBL/GenBank/DDBJ databases">
        <title>Novel species of Cellulomonas.</title>
        <authorList>
            <person name="Liu Q."/>
            <person name="Xin Y.-H."/>
        </authorList>
    </citation>
    <scope>NUCLEOTIDE SEQUENCE [LARGE SCALE GENOMIC DNA]</scope>
    <source>
        <strain evidence="2 3">HLT2-17</strain>
    </source>
</reference>
<organism evidence="2 3">
    <name type="scientific">Pengzhenrongella frigida</name>
    <dbReference type="NCBI Taxonomy" id="1259133"/>
    <lineage>
        <taxon>Bacteria</taxon>
        <taxon>Bacillati</taxon>
        <taxon>Actinomycetota</taxon>
        <taxon>Actinomycetes</taxon>
        <taxon>Micrococcales</taxon>
        <taxon>Pengzhenrongella</taxon>
    </lineage>
</organism>
<evidence type="ECO:0000256" key="1">
    <source>
        <dbReference type="SAM" id="Phobius"/>
    </source>
</evidence>
<dbReference type="InterPro" id="IPR009732">
    <property type="entry name" value="DUF1304"/>
</dbReference>
<keyword evidence="1" id="KW-0472">Membrane</keyword>
<evidence type="ECO:0000313" key="2">
    <source>
        <dbReference type="EMBL" id="RYV50108.1"/>
    </source>
</evidence>
<dbReference type="OrthoDB" id="9803832at2"/>
<proteinExistence type="predicted"/>
<keyword evidence="1" id="KW-0812">Transmembrane</keyword>
<dbReference type="PANTHER" id="PTHR38446">
    <property type="entry name" value="BLL0914 PROTEIN"/>
    <property type="match status" value="1"/>
</dbReference>
<feature type="transmembrane region" description="Helical" evidence="1">
    <location>
        <begin position="90"/>
        <end position="112"/>
    </location>
</feature>
<keyword evidence="1" id="KW-1133">Transmembrane helix</keyword>
<gene>
    <name evidence="2" type="ORF">EUA98_15415</name>
</gene>
<dbReference type="PANTHER" id="PTHR38446:SF1">
    <property type="entry name" value="BLL0914 PROTEIN"/>
    <property type="match status" value="1"/>
</dbReference>
<feature type="transmembrane region" description="Helical" evidence="1">
    <location>
        <begin position="65"/>
        <end position="84"/>
    </location>
</feature>
<dbReference type="Proteomes" id="UP000293764">
    <property type="component" value="Unassembled WGS sequence"/>
</dbReference>